<feature type="signal peptide" evidence="4">
    <location>
        <begin position="1"/>
        <end position="21"/>
    </location>
</feature>
<keyword evidence="2 3" id="KW-0472">Membrane</keyword>
<dbReference type="InterPro" id="IPR006664">
    <property type="entry name" value="OMP_bac"/>
</dbReference>
<keyword evidence="7" id="KW-1185">Reference proteome</keyword>
<dbReference type="PRINTS" id="PR01021">
    <property type="entry name" value="OMPADOMAIN"/>
</dbReference>
<evidence type="ECO:0000256" key="4">
    <source>
        <dbReference type="SAM" id="SignalP"/>
    </source>
</evidence>
<feature type="domain" description="OmpA-like" evidence="5">
    <location>
        <begin position="101"/>
        <end position="226"/>
    </location>
</feature>
<evidence type="ECO:0000256" key="3">
    <source>
        <dbReference type="PROSITE-ProRule" id="PRU00473"/>
    </source>
</evidence>
<sequence length="227" mass="23433">MPYKFLCLLGLLLGAALPAHAQNNTAIAATPGAAYGQDNQGSVARSQYGLCWRTGYWTPSDSLSGCDGELAPPVTNPIAPALVSNPAAIVVGAATPTASADCNFQVTLGAGQTFGSGETALNKAAQQRIQKQVVERLAACGEIDAIIVTGHADRLGTRKHNEEIAVKRAETVAAFLKSKNVAAPIQVVGAGSSEPVAQCGGNIPPRKLAGCLSPDRRVVIRVQGHEK</sequence>
<evidence type="ECO:0000259" key="5">
    <source>
        <dbReference type="PROSITE" id="PS51123"/>
    </source>
</evidence>
<evidence type="ECO:0000256" key="1">
    <source>
        <dbReference type="ARBA" id="ARBA00004370"/>
    </source>
</evidence>
<dbReference type="InterPro" id="IPR006665">
    <property type="entry name" value="OmpA-like"/>
</dbReference>
<evidence type="ECO:0000313" key="6">
    <source>
        <dbReference type="EMBL" id="AKZ64811.1"/>
    </source>
</evidence>
<dbReference type="Proteomes" id="UP000063429">
    <property type="component" value="Chromosome"/>
</dbReference>
<dbReference type="EMBL" id="CP011409">
    <property type="protein sequence ID" value="AKZ64811.1"/>
    <property type="molecule type" value="Genomic_DNA"/>
</dbReference>
<dbReference type="CDD" id="cd07185">
    <property type="entry name" value="OmpA_C-like"/>
    <property type="match status" value="1"/>
</dbReference>
<organism evidence="6 7">
    <name type="scientific">Herbaspirillum hiltneri N3</name>
    <dbReference type="NCBI Taxonomy" id="1262470"/>
    <lineage>
        <taxon>Bacteria</taxon>
        <taxon>Pseudomonadati</taxon>
        <taxon>Pseudomonadota</taxon>
        <taxon>Betaproteobacteria</taxon>
        <taxon>Burkholderiales</taxon>
        <taxon>Oxalobacteraceae</taxon>
        <taxon>Herbaspirillum</taxon>
    </lineage>
</organism>
<comment type="subcellular location">
    <subcellularLocation>
        <location evidence="1">Membrane</location>
    </subcellularLocation>
</comment>
<reference evidence="7" key="1">
    <citation type="journal article" date="2015" name="Genome Announc.">
        <title>Complete Genome Sequence of Herbaspirillum hiltneri N3 (DSM 17495), Isolated from Surface-Sterilized Wheat Roots.</title>
        <authorList>
            <person name="Guizelini D."/>
            <person name="Saizaki P.M."/>
            <person name="Coimbra N.A."/>
            <person name="Weiss V.A."/>
            <person name="Faoro H."/>
            <person name="Sfeir M.Z."/>
            <person name="Baura V.A."/>
            <person name="Monteiro R.A."/>
            <person name="Chubatsu L.S."/>
            <person name="Souza E.M."/>
            <person name="Cruz L.M."/>
            <person name="Pedrosa F.O."/>
            <person name="Raittz R.T."/>
            <person name="Marchaukoski J.N."/>
            <person name="Steffens M.B."/>
        </authorList>
    </citation>
    <scope>NUCLEOTIDE SEQUENCE [LARGE SCALE GENOMIC DNA]</scope>
    <source>
        <strain evidence="7">N3</strain>
    </source>
</reference>
<keyword evidence="4" id="KW-0732">Signal</keyword>
<feature type="chain" id="PRO_5047083772" evidence="4">
    <location>
        <begin position="22"/>
        <end position="227"/>
    </location>
</feature>
<evidence type="ECO:0000256" key="2">
    <source>
        <dbReference type="ARBA" id="ARBA00023136"/>
    </source>
</evidence>
<dbReference type="SUPFAM" id="SSF103088">
    <property type="entry name" value="OmpA-like"/>
    <property type="match status" value="1"/>
</dbReference>
<dbReference type="PROSITE" id="PS51123">
    <property type="entry name" value="OMPA_2"/>
    <property type="match status" value="1"/>
</dbReference>
<dbReference type="Pfam" id="PF00691">
    <property type="entry name" value="OmpA"/>
    <property type="match status" value="1"/>
</dbReference>
<accession>A0ABM5V5L6</accession>
<evidence type="ECO:0000313" key="7">
    <source>
        <dbReference type="Proteomes" id="UP000063429"/>
    </source>
</evidence>
<proteinExistence type="predicted"/>
<name>A0ABM5V5L6_9BURK</name>
<dbReference type="InterPro" id="IPR036737">
    <property type="entry name" value="OmpA-like_sf"/>
</dbReference>
<gene>
    <name evidence="6" type="ORF">F506_21070</name>
</gene>
<protein>
    <submittedName>
        <fullName evidence="6">Membrane protein</fullName>
    </submittedName>
</protein>
<dbReference type="Gene3D" id="3.30.1330.60">
    <property type="entry name" value="OmpA-like domain"/>
    <property type="match status" value="1"/>
</dbReference>